<reference evidence="1 2" key="1">
    <citation type="submission" date="2017-09" db="EMBL/GenBank/DDBJ databases">
        <title>WGS assembly of Aquilegia coerulea Goldsmith.</title>
        <authorList>
            <person name="Hodges S."/>
            <person name="Kramer E."/>
            <person name="Nordborg M."/>
            <person name="Tomkins J."/>
            <person name="Borevitz J."/>
            <person name="Derieg N."/>
            <person name="Yan J."/>
            <person name="Mihaltcheva S."/>
            <person name="Hayes R.D."/>
            <person name="Rokhsar D."/>
        </authorList>
    </citation>
    <scope>NUCLEOTIDE SEQUENCE [LARGE SCALE GENOMIC DNA]</scope>
    <source>
        <strain evidence="2">cv. Goldsmith</strain>
    </source>
</reference>
<protein>
    <submittedName>
        <fullName evidence="1">Uncharacterized protein</fullName>
    </submittedName>
</protein>
<organism evidence="1 2">
    <name type="scientific">Aquilegia coerulea</name>
    <name type="common">Rocky mountain columbine</name>
    <dbReference type="NCBI Taxonomy" id="218851"/>
    <lineage>
        <taxon>Eukaryota</taxon>
        <taxon>Viridiplantae</taxon>
        <taxon>Streptophyta</taxon>
        <taxon>Embryophyta</taxon>
        <taxon>Tracheophyta</taxon>
        <taxon>Spermatophyta</taxon>
        <taxon>Magnoliopsida</taxon>
        <taxon>Ranunculales</taxon>
        <taxon>Ranunculaceae</taxon>
        <taxon>Thalictroideae</taxon>
        <taxon>Aquilegia</taxon>
    </lineage>
</organism>
<accession>A0A2G5C1U9</accession>
<dbReference type="AlphaFoldDB" id="A0A2G5C1U9"/>
<dbReference type="EMBL" id="KZ305247">
    <property type="protein sequence ID" value="PIA24777.1"/>
    <property type="molecule type" value="Genomic_DNA"/>
</dbReference>
<sequence>MKLEARCPHKGMSTIMEYCCWRCLQQNKPTDDMFLNEMALPDQVMGIVDPLVFLEEKERYLILFGRGICCGRLREDLVSKSRTLGSRSIC</sequence>
<name>A0A2G5C1U9_AQUCA</name>
<dbReference type="InParanoid" id="A0A2G5C1U9"/>
<gene>
    <name evidence="1" type="ORF">AQUCO_31600002v1</name>
</gene>
<evidence type="ECO:0000313" key="1">
    <source>
        <dbReference type="EMBL" id="PIA24777.1"/>
    </source>
</evidence>
<dbReference type="OrthoDB" id="1932546at2759"/>
<keyword evidence="2" id="KW-1185">Reference proteome</keyword>
<proteinExistence type="predicted"/>
<dbReference type="Proteomes" id="UP000230069">
    <property type="component" value="Unassembled WGS sequence"/>
</dbReference>
<evidence type="ECO:0000313" key="2">
    <source>
        <dbReference type="Proteomes" id="UP000230069"/>
    </source>
</evidence>